<dbReference type="EMBL" id="CAQL01000032">
    <property type="protein sequence ID" value="CCQ53781.1"/>
    <property type="molecule type" value="Genomic_DNA"/>
</dbReference>
<evidence type="ECO:0000313" key="2">
    <source>
        <dbReference type="Proteomes" id="UP000017981"/>
    </source>
</evidence>
<comment type="caution">
    <text evidence="1">The sequence shown here is derived from an EMBL/GenBank/DDBJ whole genome shotgun (WGS) entry which is preliminary data.</text>
</comment>
<protein>
    <submittedName>
        <fullName evidence="1">Death on curing protein, Doc toxin</fullName>
    </submittedName>
</protein>
<reference evidence="1 2" key="1">
    <citation type="submission" date="2013-01" db="EMBL/GenBank/DDBJ databases">
        <authorList>
            <person name="Bench S."/>
        </authorList>
    </citation>
    <scope>NUCLEOTIDE SEQUENCE [LARGE SCALE GENOMIC DNA]</scope>
    <source>
        <strain evidence="1 2">WH 0005</strain>
    </source>
</reference>
<dbReference type="AlphaFoldDB" id="T2IJQ0"/>
<accession>T2IJQ0</accession>
<dbReference type="RefSeq" id="WP_021832196.1">
    <property type="nucleotide sequence ID" value="NZ_CAQL01000032.1"/>
</dbReference>
<organism evidence="1 2">
    <name type="scientific">Crocosphaera watsonii WH 0005</name>
    <dbReference type="NCBI Taxonomy" id="423472"/>
    <lineage>
        <taxon>Bacteria</taxon>
        <taxon>Bacillati</taxon>
        <taxon>Cyanobacteriota</taxon>
        <taxon>Cyanophyceae</taxon>
        <taxon>Oscillatoriophycideae</taxon>
        <taxon>Chroococcales</taxon>
        <taxon>Aphanothecaceae</taxon>
        <taxon>Crocosphaera</taxon>
    </lineage>
</organism>
<dbReference type="Proteomes" id="UP000017981">
    <property type="component" value="Unassembled WGS sequence"/>
</dbReference>
<proteinExistence type="predicted"/>
<evidence type="ECO:0000313" key="1">
    <source>
        <dbReference type="EMBL" id="CCQ53781.1"/>
    </source>
</evidence>
<sequence length="87" mass="10205">MTFNLRRLDSLTYDEAEPLLEGYIEGAIETFLNFNDTKIVYKIIPDFPDFQLPSMDLQRFIRNLGRISPNKMTEITLAIVTLIEYQE</sequence>
<gene>
    <name evidence="1" type="ORF">CWATWH0005_1263</name>
</gene>
<dbReference type="GeneID" id="88769940"/>
<name>T2IJQ0_CROWT</name>
<reference evidence="1 2" key="2">
    <citation type="submission" date="2013-09" db="EMBL/GenBank/DDBJ databases">
        <title>Whole genome comparison of six Crocosphaera watsonii strains with differing phenotypes.</title>
        <authorList>
            <person name="Bench S.R."/>
            <person name="Heller P."/>
            <person name="Frank I."/>
            <person name="Arciniega M."/>
            <person name="Shilova I.N."/>
            <person name="Zehr J.P."/>
        </authorList>
    </citation>
    <scope>NUCLEOTIDE SEQUENCE [LARGE SCALE GENOMIC DNA]</scope>
    <source>
        <strain evidence="1 2">WH 0005</strain>
    </source>
</reference>